<accession>A0A1E7F1C6</accession>
<keyword evidence="3" id="KW-1185">Reference proteome</keyword>
<sequence length="373" mass="41971">MTTAVSSIMACSPATTTNGSDINSRSVQSLQSKLLAARKLSSSGQIDIINGNIKSNVTAAVVLGQDGYPLCQYRKGFFIHLKLRSLITSTLRIMTQQSTILLANFMSEQLEHDMKRNILVNDGELTQMEADLQAEEWETVEWNKRWKLLPMKLVTALTKYHAVTLILRLYEYITDKLVLRGDLQLMDKITMDPFQMSKRISLKIESKPNCTETVRDYPIYVGTTMTSTTFYANLLSFCADYSLHQGLLCYGYYKYYNYQRTKRLDIATSDLDSFGNSDSNFTSNITEDEKILAKDLGMKSSKLLSNRGLGLICNAVGGGIGSIIWPGWGTIIFSSLGDSFSGMVLDDGYNKTLQSLQEKQRKEEQDDMDHQSQ</sequence>
<reference evidence="2 3" key="1">
    <citation type="submission" date="2016-09" db="EMBL/GenBank/DDBJ databases">
        <title>Extensive genetic diversity and differential bi-allelic expression allows diatom success in the polar Southern Ocean.</title>
        <authorList>
            <consortium name="DOE Joint Genome Institute"/>
            <person name="Mock T."/>
            <person name="Otillar R.P."/>
            <person name="Strauss J."/>
            <person name="Dupont C."/>
            <person name="Frickenhaus S."/>
            <person name="Maumus F."/>
            <person name="Mcmullan M."/>
            <person name="Sanges R."/>
            <person name="Schmutz J."/>
            <person name="Toseland A."/>
            <person name="Valas R."/>
            <person name="Veluchamy A."/>
            <person name="Ward B.J."/>
            <person name="Allen A."/>
            <person name="Barry K."/>
            <person name="Falciatore A."/>
            <person name="Ferrante M."/>
            <person name="Fortunato A.E."/>
            <person name="Gloeckner G."/>
            <person name="Gruber A."/>
            <person name="Hipkin R."/>
            <person name="Janech M."/>
            <person name="Kroth P."/>
            <person name="Leese F."/>
            <person name="Lindquist E."/>
            <person name="Lyon B.R."/>
            <person name="Martin J."/>
            <person name="Mayer C."/>
            <person name="Parker M."/>
            <person name="Quesneville H."/>
            <person name="Raymond J."/>
            <person name="Uhlig C."/>
            <person name="Valentin K.U."/>
            <person name="Worden A.Z."/>
            <person name="Armbrust E.V."/>
            <person name="Bowler C."/>
            <person name="Green B."/>
            <person name="Moulton V."/>
            <person name="Van Oosterhout C."/>
            <person name="Grigoriev I."/>
        </authorList>
    </citation>
    <scope>NUCLEOTIDE SEQUENCE [LARGE SCALE GENOMIC DNA]</scope>
    <source>
        <strain evidence="2 3">CCMP1102</strain>
    </source>
</reference>
<dbReference type="AlphaFoldDB" id="A0A1E7F1C6"/>
<evidence type="ECO:0000313" key="2">
    <source>
        <dbReference type="EMBL" id="OEU11904.1"/>
    </source>
</evidence>
<evidence type="ECO:0000256" key="1">
    <source>
        <dbReference type="SAM" id="MobiDB-lite"/>
    </source>
</evidence>
<evidence type="ECO:0000313" key="3">
    <source>
        <dbReference type="Proteomes" id="UP000095751"/>
    </source>
</evidence>
<dbReference type="Proteomes" id="UP000095751">
    <property type="component" value="Unassembled WGS sequence"/>
</dbReference>
<proteinExistence type="predicted"/>
<feature type="compositionally biased region" description="Polar residues" evidence="1">
    <location>
        <begin position="13"/>
        <end position="23"/>
    </location>
</feature>
<organism evidence="2 3">
    <name type="scientific">Fragilariopsis cylindrus CCMP1102</name>
    <dbReference type="NCBI Taxonomy" id="635003"/>
    <lineage>
        <taxon>Eukaryota</taxon>
        <taxon>Sar</taxon>
        <taxon>Stramenopiles</taxon>
        <taxon>Ochrophyta</taxon>
        <taxon>Bacillariophyta</taxon>
        <taxon>Bacillariophyceae</taxon>
        <taxon>Bacillariophycidae</taxon>
        <taxon>Bacillariales</taxon>
        <taxon>Bacillariaceae</taxon>
        <taxon>Fragilariopsis</taxon>
    </lineage>
</organism>
<feature type="region of interest" description="Disordered" evidence="1">
    <location>
        <begin position="1"/>
        <end position="23"/>
    </location>
</feature>
<name>A0A1E7F1C6_9STRA</name>
<dbReference type="KEGG" id="fcy:FRACYDRAFT_245026"/>
<dbReference type="InParanoid" id="A0A1E7F1C6"/>
<protein>
    <submittedName>
        <fullName evidence="2">Uncharacterized protein</fullName>
    </submittedName>
</protein>
<dbReference type="OrthoDB" id="47029at2759"/>
<gene>
    <name evidence="2" type="ORF">FRACYDRAFT_245026</name>
</gene>
<dbReference type="EMBL" id="KV784366">
    <property type="protein sequence ID" value="OEU11904.1"/>
    <property type="molecule type" value="Genomic_DNA"/>
</dbReference>